<reference evidence="1" key="1">
    <citation type="submission" date="2014-11" db="EMBL/GenBank/DDBJ databases">
        <authorList>
            <person name="Amaro Gonzalez C."/>
        </authorList>
    </citation>
    <scope>NUCLEOTIDE SEQUENCE</scope>
</reference>
<dbReference type="EMBL" id="GBXM01063968">
    <property type="protein sequence ID" value="JAH44609.1"/>
    <property type="molecule type" value="Transcribed_RNA"/>
</dbReference>
<proteinExistence type="predicted"/>
<accession>A0A0E9STB5</accession>
<organism evidence="1">
    <name type="scientific">Anguilla anguilla</name>
    <name type="common">European freshwater eel</name>
    <name type="synonym">Muraena anguilla</name>
    <dbReference type="NCBI Taxonomy" id="7936"/>
    <lineage>
        <taxon>Eukaryota</taxon>
        <taxon>Metazoa</taxon>
        <taxon>Chordata</taxon>
        <taxon>Craniata</taxon>
        <taxon>Vertebrata</taxon>
        <taxon>Euteleostomi</taxon>
        <taxon>Actinopterygii</taxon>
        <taxon>Neopterygii</taxon>
        <taxon>Teleostei</taxon>
        <taxon>Anguilliformes</taxon>
        <taxon>Anguillidae</taxon>
        <taxon>Anguilla</taxon>
    </lineage>
</organism>
<protein>
    <submittedName>
        <fullName evidence="1">Uncharacterized protein</fullName>
    </submittedName>
</protein>
<sequence>MVSRLTQNTRTRFDQSWARIGTGTTFSRFLKYK</sequence>
<name>A0A0E9STB5_ANGAN</name>
<evidence type="ECO:0000313" key="1">
    <source>
        <dbReference type="EMBL" id="JAH44609.1"/>
    </source>
</evidence>
<reference evidence="1" key="2">
    <citation type="journal article" date="2015" name="Fish Shellfish Immunol.">
        <title>Early steps in the European eel (Anguilla anguilla)-Vibrio vulnificus interaction in the gills: Role of the RtxA13 toxin.</title>
        <authorList>
            <person name="Callol A."/>
            <person name="Pajuelo D."/>
            <person name="Ebbesson L."/>
            <person name="Teles M."/>
            <person name="MacKenzie S."/>
            <person name="Amaro C."/>
        </authorList>
    </citation>
    <scope>NUCLEOTIDE SEQUENCE</scope>
</reference>
<dbReference type="AlphaFoldDB" id="A0A0E9STB5"/>